<organism evidence="5 6">
    <name type="scientific">Asaccharospora irregularis DSM 2635</name>
    <dbReference type="NCBI Taxonomy" id="1121321"/>
    <lineage>
        <taxon>Bacteria</taxon>
        <taxon>Bacillati</taxon>
        <taxon>Bacillota</taxon>
        <taxon>Clostridia</taxon>
        <taxon>Peptostreptococcales</taxon>
        <taxon>Peptostreptococcaceae</taxon>
        <taxon>Asaccharospora</taxon>
    </lineage>
</organism>
<dbReference type="Gene3D" id="3.40.50.300">
    <property type="entry name" value="P-loop containing nucleotide triphosphate hydrolases"/>
    <property type="match status" value="1"/>
</dbReference>
<sequence length="251" mass="28022">MDVGSKSENILEIKNLNVSYGDKKILNNISLNIKKNTITSIVGPSGCGKSTLLKSINAMLKEEEDAKVEGDILFNGININNMDLDEVRKNIGIVFQSPAPFPLSIIKNMTYALKYHGIKDKNTLEKKVVDTLEICGLYDEVQSDLNKSALRLSGGQQQRLCIARALTINPKVLLLDEPCSALDVKNTEKIENLLMRLSSEYTIVIVTHNLSQAKKISKYCAFMMEGEIIEYGEDIFSNPLDNRTLEYLRGC</sequence>
<dbReference type="GO" id="GO:0016887">
    <property type="term" value="F:ATP hydrolysis activity"/>
    <property type="evidence" value="ECO:0007669"/>
    <property type="project" value="InterPro"/>
</dbReference>
<dbReference type="RefSeq" id="WP_073124413.1">
    <property type="nucleotide sequence ID" value="NZ_BAABCH010000026.1"/>
</dbReference>
<dbReference type="GO" id="GO:0005315">
    <property type="term" value="F:phosphate transmembrane transporter activity"/>
    <property type="evidence" value="ECO:0007669"/>
    <property type="project" value="InterPro"/>
</dbReference>
<name>A0A1M5LUC2_9FIRM</name>
<proteinExistence type="predicted"/>
<dbReference type="CDD" id="cd03260">
    <property type="entry name" value="ABC_PstB_phosphate_transporter"/>
    <property type="match status" value="1"/>
</dbReference>
<evidence type="ECO:0000313" key="5">
    <source>
        <dbReference type="EMBL" id="SHG67993.1"/>
    </source>
</evidence>
<accession>A0A1M5LUC2</accession>
<dbReference type="SUPFAM" id="SSF52540">
    <property type="entry name" value="P-loop containing nucleoside triphosphate hydrolases"/>
    <property type="match status" value="1"/>
</dbReference>
<evidence type="ECO:0000313" key="6">
    <source>
        <dbReference type="Proteomes" id="UP000243255"/>
    </source>
</evidence>
<protein>
    <submittedName>
        <fullName evidence="5">Phosphate ABC transporter ATP-binding protein, PhoT family</fullName>
    </submittedName>
</protein>
<gene>
    <name evidence="5" type="ORF">SAMN04488530_10569</name>
</gene>
<dbReference type="PROSITE" id="PS50893">
    <property type="entry name" value="ABC_TRANSPORTER_2"/>
    <property type="match status" value="1"/>
</dbReference>
<evidence type="ECO:0000259" key="4">
    <source>
        <dbReference type="PROSITE" id="PS50893"/>
    </source>
</evidence>
<keyword evidence="3 5" id="KW-0067">ATP-binding</keyword>
<keyword evidence="2" id="KW-0547">Nucleotide-binding</keyword>
<dbReference type="SMART" id="SM00382">
    <property type="entry name" value="AAA"/>
    <property type="match status" value="1"/>
</dbReference>
<dbReference type="Pfam" id="PF00005">
    <property type="entry name" value="ABC_tran"/>
    <property type="match status" value="1"/>
</dbReference>
<evidence type="ECO:0000256" key="2">
    <source>
        <dbReference type="ARBA" id="ARBA00022741"/>
    </source>
</evidence>
<dbReference type="PROSITE" id="PS00211">
    <property type="entry name" value="ABC_TRANSPORTER_1"/>
    <property type="match status" value="1"/>
</dbReference>
<dbReference type="InterPro" id="IPR027417">
    <property type="entry name" value="P-loop_NTPase"/>
</dbReference>
<dbReference type="OrthoDB" id="9804199at2"/>
<dbReference type="InterPro" id="IPR005670">
    <property type="entry name" value="PstB-like"/>
</dbReference>
<dbReference type="PANTHER" id="PTHR43423:SF1">
    <property type="entry name" value="ABC TRANSPORTER I FAMILY MEMBER 17"/>
    <property type="match status" value="1"/>
</dbReference>
<dbReference type="InterPro" id="IPR017871">
    <property type="entry name" value="ABC_transporter-like_CS"/>
</dbReference>
<dbReference type="AlphaFoldDB" id="A0A1M5LUC2"/>
<keyword evidence="1" id="KW-0813">Transport</keyword>
<reference evidence="6" key="1">
    <citation type="submission" date="2016-11" db="EMBL/GenBank/DDBJ databases">
        <authorList>
            <person name="Varghese N."/>
            <person name="Submissions S."/>
        </authorList>
    </citation>
    <scope>NUCLEOTIDE SEQUENCE [LARGE SCALE GENOMIC DNA]</scope>
    <source>
        <strain evidence="6">DSM 2635</strain>
    </source>
</reference>
<dbReference type="EMBL" id="FQWX01000005">
    <property type="protein sequence ID" value="SHG67993.1"/>
    <property type="molecule type" value="Genomic_DNA"/>
</dbReference>
<feature type="domain" description="ABC transporter" evidence="4">
    <location>
        <begin position="11"/>
        <end position="248"/>
    </location>
</feature>
<dbReference type="InterPro" id="IPR003593">
    <property type="entry name" value="AAA+_ATPase"/>
</dbReference>
<evidence type="ECO:0000256" key="1">
    <source>
        <dbReference type="ARBA" id="ARBA00022448"/>
    </source>
</evidence>
<evidence type="ECO:0000256" key="3">
    <source>
        <dbReference type="ARBA" id="ARBA00022840"/>
    </source>
</evidence>
<dbReference type="GO" id="GO:0005524">
    <property type="term" value="F:ATP binding"/>
    <property type="evidence" value="ECO:0007669"/>
    <property type="project" value="UniProtKB-KW"/>
</dbReference>
<dbReference type="STRING" id="1121321.SAMN04488530_10569"/>
<dbReference type="InterPro" id="IPR003439">
    <property type="entry name" value="ABC_transporter-like_ATP-bd"/>
</dbReference>
<dbReference type="Proteomes" id="UP000243255">
    <property type="component" value="Unassembled WGS sequence"/>
</dbReference>
<keyword evidence="6" id="KW-1185">Reference proteome</keyword>
<dbReference type="PANTHER" id="PTHR43423">
    <property type="entry name" value="ABC TRANSPORTER I FAMILY MEMBER 17"/>
    <property type="match status" value="1"/>
</dbReference>
<dbReference type="GO" id="GO:0035435">
    <property type="term" value="P:phosphate ion transmembrane transport"/>
    <property type="evidence" value="ECO:0007669"/>
    <property type="project" value="InterPro"/>
</dbReference>
<dbReference type="GO" id="GO:0016020">
    <property type="term" value="C:membrane"/>
    <property type="evidence" value="ECO:0007669"/>
    <property type="project" value="InterPro"/>
</dbReference>